<dbReference type="SUPFAM" id="SSF53335">
    <property type="entry name" value="S-adenosyl-L-methionine-dependent methyltransferases"/>
    <property type="match status" value="1"/>
</dbReference>
<comment type="caution">
    <text evidence="4">The sequence shown here is derived from an EMBL/GenBank/DDBJ whole genome shotgun (WGS) entry which is preliminary data.</text>
</comment>
<name>A0ABX2JIZ2_9SPHN</name>
<evidence type="ECO:0000313" key="5">
    <source>
        <dbReference type="Proteomes" id="UP000621447"/>
    </source>
</evidence>
<dbReference type="GO" id="GO:0008168">
    <property type="term" value="F:methyltransferase activity"/>
    <property type="evidence" value="ECO:0007669"/>
    <property type="project" value="UniProtKB-KW"/>
</dbReference>
<dbReference type="PANTHER" id="PTHR43861">
    <property type="entry name" value="TRANS-ACONITATE 2-METHYLTRANSFERASE-RELATED"/>
    <property type="match status" value="1"/>
</dbReference>
<evidence type="ECO:0000313" key="4">
    <source>
        <dbReference type="EMBL" id="NTS65749.1"/>
    </source>
</evidence>
<sequence>MTAAGDWIGKVGDVWAREWPRTERSFAHLEPLLRRAILSVAPDRGQFLDLGCGVGTTSAAIAAAYPDTRVTGVDLSAAMVAIARARHDAPNLRFVDGDVLDMATSRLDDLVFSRHGVMFFADPVAAFTHLRRRVSAGAPLVFSCFRGRSHNRWALELADATGQSVGDDRSYAPDPFGFADHAFVADLLARTGWSVESSEAADFDYVAGEGADDAAAIADAIAFFTRIGPAAATIRTAPDHARADLLERIGTRLARYARNGRVAMPVSAWIWTARAAGEPA</sequence>
<proteinExistence type="predicted"/>
<reference evidence="4 5" key="1">
    <citation type="submission" date="2020-06" db="EMBL/GenBank/DDBJ databases">
        <title>Sphingomonas hominis sp. nov., a member of the Sphingomonas, isolated from the hair of a 22-year-old girl.</title>
        <authorList>
            <person name="Zhang D.-F."/>
            <person name="Cui X.-W."/>
        </authorList>
    </citation>
    <scope>NUCLEOTIDE SEQUENCE [LARGE SCALE GENOMIC DNA]</scope>
    <source>
        <strain evidence="4 5">HHU CXW</strain>
    </source>
</reference>
<gene>
    <name evidence="4" type="ORF">HRV97_11310</name>
</gene>
<protein>
    <submittedName>
        <fullName evidence="4">Class I SAM-dependent methyltransferase</fullName>
    </submittedName>
</protein>
<keyword evidence="2" id="KW-0808">Transferase</keyword>
<dbReference type="InterPro" id="IPR041698">
    <property type="entry name" value="Methyltransf_25"/>
</dbReference>
<keyword evidence="1 4" id="KW-0489">Methyltransferase</keyword>
<dbReference type="PANTHER" id="PTHR43861:SF1">
    <property type="entry name" value="TRANS-ACONITATE 2-METHYLTRANSFERASE"/>
    <property type="match status" value="1"/>
</dbReference>
<dbReference type="RefSeq" id="WP_174194370.1">
    <property type="nucleotide sequence ID" value="NZ_JABULH010000004.1"/>
</dbReference>
<evidence type="ECO:0000256" key="2">
    <source>
        <dbReference type="ARBA" id="ARBA00022679"/>
    </source>
</evidence>
<dbReference type="GO" id="GO:0032259">
    <property type="term" value="P:methylation"/>
    <property type="evidence" value="ECO:0007669"/>
    <property type="project" value="UniProtKB-KW"/>
</dbReference>
<keyword evidence="5" id="KW-1185">Reference proteome</keyword>
<dbReference type="Gene3D" id="3.40.50.150">
    <property type="entry name" value="Vaccinia Virus protein VP39"/>
    <property type="match status" value="1"/>
</dbReference>
<feature type="domain" description="Methyltransferase" evidence="3">
    <location>
        <begin position="48"/>
        <end position="134"/>
    </location>
</feature>
<dbReference type="EMBL" id="JABULH010000004">
    <property type="protein sequence ID" value="NTS65749.1"/>
    <property type="molecule type" value="Genomic_DNA"/>
</dbReference>
<dbReference type="CDD" id="cd02440">
    <property type="entry name" value="AdoMet_MTases"/>
    <property type="match status" value="1"/>
</dbReference>
<organism evidence="4 5">
    <name type="scientific">Sphingomonas hominis</name>
    <dbReference type="NCBI Taxonomy" id="2741495"/>
    <lineage>
        <taxon>Bacteria</taxon>
        <taxon>Pseudomonadati</taxon>
        <taxon>Pseudomonadota</taxon>
        <taxon>Alphaproteobacteria</taxon>
        <taxon>Sphingomonadales</taxon>
        <taxon>Sphingomonadaceae</taxon>
        <taxon>Sphingomonas</taxon>
    </lineage>
</organism>
<evidence type="ECO:0000256" key="1">
    <source>
        <dbReference type="ARBA" id="ARBA00022603"/>
    </source>
</evidence>
<dbReference type="Pfam" id="PF13649">
    <property type="entry name" value="Methyltransf_25"/>
    <property type="match status" value="1"/>
</dbReference>
<accession>A0ABX2JIZ2</accession>
<dbReference type="InterPro" id="IPR029063">
    <property type="entry name" value="SAM-dependent_MTases_sf"/>
</dbReference>
<evidence type="ECO:0000259" key="3">
    <source>
        <dbReference type="Pfam" id="PF13649"/>
    </source>
</evidence>
<dbReference type="Proteomes" id="UP000621447">
    <property type="component" value="Unassembled WGS sequence"/>
</dbReference>